<dbReference type="Proteomes" id="UP000074119">
    <property type="component" value="Chromosome"/>
</dbReference>
<keyword evidence="1" id="KW-0812">Transmembrane</keyword>
<gene>
    <name evidence="2" type="ORF">AZF00_04580</name>
</gene>
<keyword evidence="1" id="KW-1133">Transmembrane helix</keyword>
<proteinExistence type="predicted"/>
<organism evidence="2 3">
    <name type="scientific">Zhongshania aliphaticivorans</name>
    <dbReference type="NCBI Taxonomy" id="1470434"/>
    <lineage>
        <taxon>Bacteria</taxon>
        <taxon>Pseudomonadati</taxon>
        <taxon>Pseudomonadota</taxon>
        <taxon>Gammaproteobacteria</taxon>
        <taxon>Cellvibrionales</taxon>
        <taxon>Spongiibacteraceae</taxon>
        <taxon>Zhongshania</taxon>
    </lineage>
</organism>
<name>A0A127M317_9GAMM</name>
<feature type="transmembrane region" description="Helical" evidence="1">
    <location>
        <begin position="33"/>
        <end position="51"/>
    </location>
</feature>
<dbReference type="KEGG" id="zal:AZF00_04580"/>
<accession>A0A127M317</accession>
<protein>
    <submittedName>
        <fullName evidence="2">Uncharacterized protein</fullName>
    </submittedName>
</protein>
<reference evidence="2 3" key="1">
    <citation type="submission" date="2015-12" db="EMBL/GenBank/DDBJ databases">
        <authorList>
            <person name="Shamseldin A."/>
            <person name="Moawad H."/>
            <person name="Abd El-Rahim W.M."/>
            <person name="Sadowsky M.J."/>
        </authorList>
    </citation>
    <scope>NUCLEOTIDE SEQUENCE [LARGE SCALE GENOMIC DNA]</scope>
    <source>
        <strain evidence="2 3">SM2</strain>
    </source>
</reference>
<evidence type="ECO:0000313" key="3">
    <source>
        <dbReference type="Proteomes" id="UP000074119"/>
    </source>
</evidence>
<evidence type="ECO:0000313" key="2">
    <source>
        <dbReference type="EMBL" id="AMO67614.1"/>
    </source>
</evidence>
<keyword evidence="1" id="KW-0472">Membrane</keyword>
<dbReference type="AlphaFoldDB" id="A0A127M317"/>
<dbReference type="EMBL" id="CP014544">
    <property type="protein sequence ID" value="AMO67614.1"/>
    <property type="molecule type" value="Genomic_DNA"/>
</dbReference>
<evidence type="ECO:0000256" key="1">
    <source>
        <dbReference type="SAM" id="Phobius"/>
    </source>
</evidence>
<sequence>MARSILNASDFYYCGCFNILDVQRGVTPMNSKMIYSLAALAIAVYAIGFLRSDFQEKADYRVSWQLVDGQLIDGPKAIVLDQGQRLILVVHSNQPEQLKLQGYDETLQLKSNTPQELNIPLSKSGHFRLELLPHGILLGTLDVKPN</sequence>